<protein>
    <submittedName>
        <fullName evidence="1">15413_t:CDS:1</fullName>
    </submittedName>
</protein>
<keyword evidence="2" id="KW-1185">Reference proteome</keyword>
<dbReference type="EMBL" id="CAJVPZ010004878">
    <property type="protein sequence ID" value="CAG8552841.1"/>
    <property type="molecule type" value="Genomic_DNA"/>
</dbReference>
<sequence>MNNENGQPYKKWFKILFYAFHNNETAIEFPIDDDNPPDDFIKIINKNEKRLIKISSCTSSPVVWYWFKDDEPEIIDQAIEYIDRNFEIDQNIDSLDKSEREKFRSSKSFFSREQKMQKKLIDKLGNSNSIFPGFHYLFKYEWIPADSDGKNDMILTNGKGIFAIVETKRVRNIMKGDRKYKISYVIHQAGRYKQKFIEECNGFYRAEDGKLFDVIAVIGIGITEDNERRCFRPFDEQVCKILDRIYPGNDGIKPAKYGLLANLSKLSINTIQDDSS</sequence>
<proteinExistence type="predicted"/>
<comment type="caution">
    <text evidence="1">The sequence shown here is derived from an EMBL/GenBank/DDBJ whole genome shotgun (WGS) entry which is preliminary data.</text>
</comment>
<reference evidence="1" key="1">
    <citation type="submission" date="2021-06" db="EMBL/GenBank/DDBJ databases">
        <authorList>
            <person name="Kallberg Y."/>
            <person name="Tangrot J."/>
            <person name="Rosling A."/>
        </authorList>
    </citation>
    <scope>NUCLEOTIDE SEQUENCE</scope>
    <source>
        <strain evidence="1">IN212</strain>
    </source>
</reference>
<evidence type="ECO:0000313" key="2">
    <source>
        <dbReference type="Proteomes" id="UP000789396"/>
    </source>
</evidence>
<dbReference type="OrthoDB" id="2366574at2759"/>
<organism evidence="1 2">
    <name type="scientific">Racocetra fulgida</name>
    <dbReference type="NCBI Taxonomy" id="60492"/>
    <lineage>
        <taxon>Eukaryota</taxon>
        <taxon>Fungi</taxon>
        <taxon>Fungi incertae sedis</taxon>
        <taxon>Mucoromycota</taxon>
        <taxon>Glomeromycotina</taxon>
        <taxon>Glomeromycetes</taxon>
        <taxon>Diversisporales</taxon>
        <taxon>Gigasporaceae</taxon>
        <taxon>Racocetra</taxon>
    </lineage>
</organism>
<evidence type="ECO:0000313" key="1">
    <source>
        <dbReference type="EMBL" id="CAG8552841.1"/>
    </source>
</evidence>
<accession>A0A9N9B490</accession>
<dbReference type="AlphaFoldDB" id="A0A9N9B490"/>
<gene>
    <name evidence="1" type="ORF">RFULGI_LOCUS4722</name>
</gene>
<dbReference type="Proteomes" id="UP000789396">
    <property type="component" value="Unassembled WGS sequence"/>
</dbReference>
<name>A0A9N9B490_9GLOM</name>